<evidence type="ECO:0000256" key="11">
    <source>
        <dbReference type="ARBA" id="ARBA00022723"/>
    </source>
</evidence>
<dbReference type="GO" id="GO:0017004">
    <property type="term" value="P:cytochrome complex assembly"/>
    <property type="evidence" value="ECO:0007669"/>
    <property type="project" value="TreeGrafter"/>
</dbReference>
<protein>
    <recommendedName>
        <fullName evidence="4">Succinate dehydrogenase hydrophobic membrane anchor subunit</fullName>
    </recommendedName>
</protein>
<evidence type="ECO:0000256" key="14">
    <source>
        <dbReference type="ARBA" id="ARBA00023004"/>
    </source>
</evidence>
<keyword evidence="15 18" id="KW-0472">Membrane</keyword>
<reference evidence="20 21" key="1">
    <citation type="submission" date="2016-10" db="EMBL/GenBank/DDBJ databases">
        <authorList>
            <person name="Varghese N."/>
            <person name="Submissions S."/>
        </authorList>
    </citation>
    <scope>NUCLEOTIDE SEQUENCE [LARGE SCALE GENOMIC DNA]</scope>
    <source>
        <strain evidence="20 21">LMG 22274</strain>
    </source>
</reference>
<keyword evidence="6" id="KW-1003">Cell membrane</keyword>
<organism evidence="20 21">
    <name type="scientific">Paraburkholderia tropica</name>
    <dbReference type="NCBI Taxonomy" id="92647"/>
    <lineage>
        <taxon>Bacteria</taxon>
        <taxon>Pseudomonadati</taxon>
        <taxon>Pseudomonadota</taxon>
        <taxon>Betaproteobacteria</taxon>
        <taxon>Burkholderiales</taxon>
        <taxon>Burkholderiaceae</taxon>
        <taxon>Paraburkholderia</taxon>
    </lineage>
</organism>
<dbReference type="GO" id="GO:0006099">
    <property type="term" value="P:tricarboxylic acid cycle"/>
    <property type="evidence" value="ECO:0007669"/>
    <property type="project" value="UniProtKB-UniPathway"/>
</dbReference>
<gene>
    <name evidence="19" type="ORF">C7400_1802</name>
    <name evidence="20" type="ORF">SAMN05216550_104427</name>
</gene>
<evidence type="ECO:0000256" key="1">
    <source>
        <dbReference type="ARBA" id="ARBA00004050"/>
    </source>
</evidence>
<dbReference type="GO" id="GO:0005886">
    <property type="term" value="C:plasma membrane"/>
    <property type="evidence" value="ECO:0007669"/>
    <property type="project" value="UniProtKB-SubCell"/>
</dbReference>
<comment type="subcellular location">
    <subcellularLocation>
        <location evidence="2">Cell inner membrane</location>
        <topology evidence="2">Multi-pass membrane protein</topology>
    </subcellularLocation>
</comment>
<name>A0A1A5X367_9BURK</name>
<evidence type="ECO:0000256" key="10">
    <source>
        <dbReference type="ARBA" id="ARBA00022692"/>
    </source>
</evidence>
<keyword evidence="7" id="KW-0997">Cell inner membrane</keyword>
<dbReference type="Pfam" id="PF01127">
    <property type="entry name" value="Sdh_cyt"/>
    <property type="match status" value="1"/>
</dbReference>
<evidence type="ECO:0000256" key="7">
    <source>
        <dbReference type="ARBA" id="ARBA00022519"/>
    </source>
</evidence>
<evidence type="ECO:0000256" key="13">
    <source>
        <dbReference type="ARBA" id="ARBA00022989"/>
    </source>
</evidence>
<dbReference type="Gene3D" id="1.20.1300.10">
    <property type="entry name" value="Fumarate reductase/succinate dehydrogenase, transmembrane subunit"/>
    <property type="match status" value="1"/>
</dbReference>
<dbReference type="SUPFAM" id="SSF81343">
    <property type="entry name" value="Fumarate reductase respiratory complex transmembrane subunits"/>
    <property type="match status" value="1"/>
</dbReference>
<evidence type="ECO:0000256" key="5">
    <source>
        <dbReference type="ARBA" id="ARBA00022448"/>
    </source>
</evidence>
<evidence type="ECO:0000256" key="12">
    <source>
        <dbReference type="ARBA" id="ARBA00022982"/>
    </source>
</evidence>
<dbReference type="OrthoDB" id="5612767at2"/>
<keyword evidence="5" id="KW-0813">Transport</keyword>
<keyword evidence="8" id="KW-0816">Tricarboxylic acid cycle</keyword>
<dbReference type="PANTHER" id="PTHR38689">
    <property type="entry name" value="SUCCINATE DEHYDROGENASE HYDROPHOBIC MEMBRANE ANCHOR SUBUNIT"/>
    <property type="match status" value="1"/>
</dbReference>
<comment type="function">
    <text evidence="1">Membrane-anchoring subunit of succinate dehydrogenase (SDH).</text>
</comment>
<evidence type="ECO:0000256" key="6">
    <source>
        <dbReference type="ARBA" id="ARBA00022475"/>
    </source>
</evidence>
<comment type="cofactor">
    <cofactor evidence="17">
        <name>heme</name>
        <dbReference type="ChEBI" id="CHEBI:30413"/>
    </cofactor>
    <text evidence="17">The heme is bound between the two transmembrane subunits.</text>
</comment>
<evidence type="ECO:0000256" key="2">
    <source>
        <dbReference type="ARBA" id="ARBA00004429"/>
    </source>
</evidence>
<evidence type="ECO:0000313" key="22">
    <source>
        <dbReference type="Proteomes" id="UP000247515"/>
    </source>
</evidence>
<dbReference type="Proteomes" id="UP000183529">
    <property type="component" value="Unassembled WGS sequence"/>
</dbReference>
<dbReference type="AlphaFoldDB" id="A0A1A5X367"/>
<feature type="transmembrane region" description="Helical" evidence="18">
    <location>
        <begin position="54"/>
        <end position="77"/>
    </location>
</feature>
<dbReference type="CDD" id="cd03494">
    <property type="entry name" value="SQR_TypeC_SdhD"/>
    <property type="match status" value="1"/>
</dbReference>
<dbReference type="GO" id="GO:0046872">
    <property type="term" value="F:metal ion binding"/>
    <property type="evidence" value="ECO:0007669"/>
    <property type="project" value="UniProtKB-KW"/>
</dbReference>
<dbReference type="PANTHER" id="PTHR38689:SF1">
    <property type="entry name" value="SUCCINATE DEHYDROGENASE HYDROPHOBIC MEMBRANE ANCHOR SUBUNIT"/>
    <property type="match status" value="1"/>
</dbReference>
<dbReference type="RefSeq" id="WP_065064678.1">
    <property type="nucleotide sequence ID" value="NZ_CADFGN010000005.1"/>
</dbReference>
<evidence type="ECO:0000256" key="16">
    <source>
        <dbReference type="PIRSR" id="PIRSR000169-1"/>
    </source>
</evidence>
<keyword evidence="14 17" id="KW-0408">Iron</keyword>
<dbReference type="NCBIfam" id="TIGR02968">
    <property type="entry name" value="succ_dehyd_anc"/>
    <property type="match status" value="1"/>
</dbReference>
<dbReference type="InterPro" id="IPR034804">
    <property type="entry name" value="SQR/QFR_C/D"/>
</dbReference>
<dbReference type="GO" id="GO:0009055">
    <property type="term" value="F:electron transfer activity"/>
    <property type="evidence" value="ECO:0007669"/>
    <property type="project" value="TreeGrafter"/>
</dbReference>
<dbReference type="EMBL" id="FNZM01000004">
    <property type="protein sequence ID" value="SEJ42652.1"/>
    <property type="molecule type" value="Genomic_DNA"/>
</dbReference>
<evidence type="ECO:0000313" key="21">
    <source>
        <dbReference type="Proteomes" id="UP000183529"/>
    </source>
</evidence>
<keyword evidence="13 18" id="KW-1133">Transmembrane helix</keyword>
<dbReference type="PIRSF" id="PIRSF000169">
    <property type="entry name" value="SDH_D"/>
    <property type="match status" value="1"/>
</dbReference>
<evidence type="ECO:0000256" key="9">
    <source>
        <dbReference type="ARBA" id="ARBA00022617"/>
    </source>
</evidence>
<feature type="transmembrane region" description="Helical" evidence="18">
    <location>
        <begin position="98"/>
        <end position="120"/>
    </location>
</feature>
<evidence type="ECO:0000256" key="17">
    <source>
        <dbReference type="PIRSR" id="PIRSR000169-2"/>
    </source>
</evidence>
<comment type="caution">
    <text evidence="20">The sequence shown here is derived from an EMBL/GenBank/DDBJ whole genome shotgun (WGS) entry which is preliminary data.</text>
</comment>
<feature type="binding site" description="axial binding residue" evidence="17">
    <location>
        <position position="78"/>
    </location>
    <ligand>
        <name>heme</name>
        <dbReference type="ChEBI" id="CHEBI:30413"/>
        <note>ligand shared with second transmembrane subunit</note>
    </ligand>
    <ligandPart>
        <name>Fe</name>
        <dbReference type="ChEBI" id="CHEBI:18248"/>
    </ligandPart>
</feature>
<sequence length="122" mass="13747">MSAKNGIGPKRLVVGAHYGLRDWIAQRATAVIMAIYTVVLLVLFFGAHDFSYDGWASIFSAQWMKLATFVTLLALFYHAWIGVRDIWMDYIKPVGLRIALDVLTIAWLLGSLGYAAQILWRV</sequence>
<evidence type="ECO:0000256" key="4">
    <source>
        <dbReference type="ARBA" id="ARBA00019425"/>
    </source>
</evidence>
<proteinExistence type="predicted"/>
<dbReference type="Proteomes" id="UP000247515">
    <property type="component" value="Unassembled WGS sequence"/>
</dbReference>
<feature type="transmembrane region" description="Helical" evidence="18">
    <location>
        <begin position="28"/>
        <end position="48"/>
    </location>
</feature>
<keyword evidence="22" id="KW-1185">Reference proteome</keyword>
<feature type="binding site" evidence="16">
    <location>
        <position position="90"/>
    </location>
    <ligand>
        <name>a ubiquinone</name>
        <dbReference type="ChEBI" id="CHEBI:16389"/>
    </ligand>
</feature>
<keyword evidence="9 17" id="KW-0349">Heme</keyword>
<comment type="pathway">
    <text evidence="3">Carbohydrate metabolism; tricarboxylic acid cycle.</text>
</comment>
<evidence type="ECO:0000256" key="3">
    <source>
        <dbReference type="ARBA" id="ARBA00005163"/>
    </source>
</evidence>
<reference evidence="19 22" key="2">
    <citation type="submission" date="2018-05" db="EMBL/GenBank/DDBJ databases">
        <title>Genomic Encyclopedia of Type Strains, Phase IV (KMG-V): Genome sequencing to study the core and pangenomes of soil and plant-associated prokaryotes.</title>
        <authorList>
            <person name="Whitman W."/>
        </authorList>
    </citation>
    <scope>NUCLEOTIDE SEQUENCE [LARGE SCALE GENOMIC DNA]</scope>
    <source>
        <strain evidence="19 22">SIr-6563</strain>
    </source>
</reference>
<dbReference type="InterPro" id="IPR000701">
    <property type="entry name" value="SuccDH_FuR_B_TM-su"/>
</dbReference>
<evidence type="ECO:0000313" key="19">
    <source>
        <dbReference type="EMBL" id="PXX00796.1"/>
    </source>
</evidence>
<evidence type="ECO:0000256" key="18">
    <source>
        <dbReference type="SAM" id="Phobius"/>
    </source>
</evidence>
<evidence type="ECO:0000313" key="20">
    <source>
        <dbReference type="EMBL" id="SEJ42652.1"/>
    </source>
</evidence>
<dbReference type="EMBL" id="QJJV01000080">
    <property type="protein sequence ID" value="PXX00796.1"/>
    <property type="molecule type" value="Genomic_DNA"/>
</dbReference>
<evidence type="ECO:0000256" key="8">
    <source>
        <dbReference type="ARBA" id="ARBA00022532"/>
    </source>
</evidence>
<keyword evidence="10 18" id="KW-0812">Transmembrane</keyword>
<accession>A0A1A5X367</accession>
<dbReference type="GeneID" id="61305629"/>
<keyword evidence="12" id="KW-0249">Electron transport</keyword>
<keyword evidence="11 17" id="KW-0479">Metal-binding</keyword>
<dbReference type="InterPro" id="IPR014312">
    <property type="entry name" value="Succ_DH_anchor"/>
</dbReference>
<evidence type="ECO:0000256" key="15">
    <source>
        <dbReference type="ARBA" id="ARBA00023136"/>
    </source>
</evidence>
<dbReference type="GO" id="GO:0020037">
    <property type="term" value="F:heme binding"/>
    <property type="evidence" value="ECO:0007669"/>
    <property type="project" value="InterPro"/>
</dbReference>